<feature type="transmembrane region" description="Helical" evidence="13">
    <location>
        <begin position="234"/>
        <end position="253"/>
    </location>
</feature>
<comment type="similarity">
    <text evidence="2 12">Belongs to the G-protein coupled receptor T2R family.</text>
</comment>
<feature type="transmembrane region" description="Helical" evidence="13">
    <location>
        <begin position="12"/>
        <end position="36"/>
    </location>
</feature>
<dbReference type="GeneID" id="101399834"/>
<dbReference type="InterPro" id="IPR007960">
    <property type="entry name" value="TAS2R"/>
</dbReference>
<dbReference type="RefSeq" id="XP_004435552.1">
    <property type="nucleotide sequence ID" value="XM_004435495.1"/>
</dbReference>
<evidence type="ECO:0000256" key="3">
    <source>
        <dbReference type="ARBA" id="ARBA00022480"/>
    </source>
</evidence>
<dbReference type="SUPFAM" id="SSF81321">
    <property type="entry name" value="Family A G protein-coupled receptor-like"/>
    <property type="match status" value="1"/>
</dbReference>
<evidence type="ECO:0000313" key="16">
    <source>
        <dbReference type="RefSeq" id="XP_004435552.1"/>
    </source>
</evidence>
<proteinExistence type="inferred from homology"/>
<keyword evidence="3" id="KW-0919">Taste</keyword>
<organism evidence="15 16">
    <name type="scientific">Ceratotherium simum simum</name>
    <name type="common">Southern white rhinoceros</name>
    <dbReference type="NCBI Taxonomy" id="73337"/>
    <lineage>
        <taxon>Eukaryota</taxon>
        <taxon>Metazoa</taxon>
        <taxon>Chordata</taxon>
        <taxon>Craniata</taxon>
        <taxon>Vertebrata</taxon>
        <taxon>Euteleostomi</taxon>
        <taxon>Mammalia</taxon>
        <taxon>Eutheria</taxon>
        <taxon>Laurasiatheria</taxon>
        <taxon>Perissodactyla</taxon>
        <taxon>Rhinocerotidae</taxon>
        <taxon>Ceratotherium</taxon>
    </lineage>
</organism>
<keyword evidence="10" id="KW-0325">Glycoprotein</keyword>
<gene>
    <name evidence="16" type="primary">LOC101399834</name>
</gene>
<sequence length="258" mass="29390">MVSVLQSTLTIILSAEFVIGNLGNGFIALVNCVDWVKRKEISSADQILTALAISRIGLLWLVSINWYISVFCRILLLPGKTLRISSIGWTVTNHFNNWLATILSIFYFLKIANFSNSIFLYLKWRVKEVISVILLVTSVLLMFNIALINMHINVWISEHKINMTCSSRMSNFAQLSTLTLFTNTLFTFIPFAVSLVIFLLLIFSLWKHLKKMQHNAKGSRDASIEAHIKAMKSVIAFLLLFAIFFLSLFASIWNLTFN</sequence>
<name>A0ABM0HWP0_CERSS</name>
<keyword evidence="9" id="KW-0675">Receptor</keyword>
<evidence type="ECO:0000256" key="11">
    <source>
        <dbReference type="ARBA" id="ARBA00023224"/>
    </source>
</evidence>
<evidence type="ECO:0000256" key="12">
    <source>
        <dbReference type="RuleBase" id="RU004423"/>
    </source>
</evidence>
<evidence type="ECO:0000256" key="4">
    <source>
        <dbReference type="ARBA" id="ARBA00022606"/>
    </source>
</evidence>
<feature type="domain" description="G-protein coupled receptors family 1 profile" evidence="14">
    <location>
        <begin position="41"/>
        <end position="258"/>
    </location>
</feature>
<dbReference type="Proteomes" id="UP000694910">
    <property type="component" value="Unplaced"/>
</dbReference>
<keyword evidence="6 13" id="KW-1133">Transmembrane helix</keyword>
<dbReference type="PROSITE" id="PS50262">
    <property type="entry name" value="G_PROTEIN_RECEP_F1_2"/>
    <property type="match status" value="1"/>
</dbReference>
<feature type="transmembrane region" description="Helical" evidence="13">
    <location>
        <begin position="98"/>
        <end position="122"/>
    </location>
</feature>
<evidence type="ECO:0000313" key="15">
    <source>
        <dbReference type="Proteomes" id="UP000694910"/>
    </source>
</evidence>
<keyword evidence="7" id="KW-0297">G-protein coupled receptor</keyword>
<dbReference type="PANTHER" id="PTHR11394">
    <property type="entry name" value="TASTE RECEPTOR TYPE 2"/>
    <property type="match status" value="1"/>
</dbReference>
<evidence type="ECO:0000256" key="13">
    <source>
        <dbReference type="SAM" id="Phobius"/>
    </source>
</evidence>
<dbReference type="CDD" id="cd15019">
    <property type="entry name" value="7tm_TAS2R14-like"/>
    <property type="match status" value="1"/>
</dbReference>
<feature type="transmembrane region" description="Helical" evidence="13">
    <location>
        <begin position="129"/>
        <end position="152"/>
    </location>
</feature>
<accession>A0ABM0HWP0</accession>
<keyword evidence="11" id="KW-0807">Transducer</keyword>
<comment type="subcellular location">
    <subcellularLocation>
        <location evidence="1">Membrane</location>
        <topology evidence="1">Multi-pass membrane protein</topology>
    </subcellularLocation>
</comment>
<keyword evidence="8 13" id="KW-0472">Membrane</keyword>
<evidence type="ECO:0000256" key="1">
    <source>
        <dbReference type="ARBA" id="ARBA00004141"/>
    </source>
</evidence>
<keyword evidence="5 13" id="KW-0812">Transmembrane</keyword>
<feature type="transmembrane region" description="Helical" evidence="13">
    <location>
        <begin position="185"/>
        <end position="206"/>
    </location>
</feature>
<evidence type="ECO:0000256" key="9">
    <source>
        <dbReference type="ARBA" id="ARBA00023170"/>
    </source>
</evidence>
<dbReference type="Pfam" id="PF05296">
    <property type="entry name" value="TAS2R"/>
    <property type="match status" value="1"/>
</dbReference>
<evidence type="ECO:0000256" key="5">
    <source>
        <dbReference type="ARBA" id="ARBA00022692"/>
    </source>
</evidence>
<evidence type="ECO:0000256" key="10">
    <source>
        <dbReference type="ARBA" id="ARBA00023180"/>
    </source>
</evidence>
<dbReference type="PANTHER" id="PTHR11394:SF23">
    <property type="entry name" value="TASTE RECEPTOR TYPE 2 MEMBER 14"/>
    <property type="match status" value="1"/>
</dbReference>
<evidence type="ECO:0000256" key="7">
    <source>
        <dbReference type="ARBA" id="ARBA00023040"/>
    </source>
</evidence>
<dbReference type="Gene3D" id="1.20.1070.10">
    <property type="entry name" value="Rhodopsin 7-helix transmembrane proteins"/>
    <property type="match status" value="1"/>
</dbReference>
<evidence type="ECO:0000256" key="2">
    <source>
        <dbReference type="ARBA" id="ARBA00007376"/>
    </source>
</evidence>
<protein>
    <submittedName>
        <fullName evidence="16">Taste receptor type 2 member 14-like</fullName>
    </submittedName>
</protein>
<evidence type="ECO:0000256" key="8">
    <source>
        <dbReference type="ARBA" id="ARBA00023136"/>
    </source>
</evidence>
<reference evidence="16" key="1">
    <citation type="submission" date="2025-08" db="UniProtKB">
        <authorList>
            <consortium name="RefSeq"/>
        </authorList>
    </citation>
    <scope>IDENTIFICATION</scope>
</reference>
<dbReference type="InterPro" id="IPR017452">
    <property type="entry name" value="GPCR_Rhodpsn_7TM"/>
</dbReference>
<feature type="transmembrane region" description="Helical" evidence="13">
    <location>
        <begin position="57"/>
        <end position="78"/>
    </location>
</feature>
<keyword evidence="15" id="KW-1185">Reference proteome</keyword>
<evidence type="ECO:0000256" key="6">
    <source>
        <dbReference type="ARBA" id="ARBA00022989"/>
    </source>
</evidence>
<keyword evidence="4" id="KW-0716">Sensory transduction</keyword>
<evidence type="ECO:0000259" key="14">
    <source>
        <dbReference type="PROSITE" id="PS50262"/>
    </source>
</evidence>